<feature type="region of interest" description="Disordered" evidence="1">
    <location>
        <begin position="813"/>
        <end position="849"/>
    </location>
</feature>
<sequence>APTPTNRPTPSGAPGGLPCDSGAMDSTRPTSGKSEGDNDSTHGAMISVTFDKEGVFTTAYYVSGQHKRFQQENAAHLTTLEVTLGDGQVLKFGNLLLNVFRGDMLTLHCEDRHALASMRVTNNTSTAFDVDVCVSRRGQEPIAFTTTLSLDATSVGSDNPVTYSSRRIARRTHDPPEVFPLEYGLDRKPLDTNAYTWVVNCCTRMREQFDEDGRGSGRGNGKLFNQQLSDARKARLSGNCDDSKFLFQLHEIGEKHYSPQTALNMLLDSVSRHPTPNVVIHWIRSSPDVSESKLNSNFESQMNRAMFAFELMCDSHGGGCILFPVAFTEKGLSGYMTHEGEAFGKVLSVVELISRCGKTPLVFANSVERFSRSPPSLINMIDKIHVLGGGVVTASQYGAENEWPRVLWAYSEWQTSCSEIAEDSTHINPCNKNDGRSAAVNRRQRDAARSNAEEILKPGTGLNRFVVDATSAGLGLLAENATVIEGISGILNEDLKSLQGPSSQLADIKKKAERAVQDLTKRAQPGKSDNGCKSIIIFLTRTSPGSTCHVFEATEGADCVSASQMGWNVSPDVKESIDGFDNHQHIILPEHHKHRRKKAIHHENRRSDTIDAFSATVALVLCKNVSAVVVTTSTRASGHLGYIVFLERLCELTKTKLIFSQHMGGNKSNEEVAIAEQDRYDAKKGAHQRYLAVCEGICKRESLHPKMKKIAATTFRNNMFTQGDEADYCENDDNEYEVTHCPSVEVYSSNVIYEEGDVVRIGAKKFQCKAWPYYLRCSDSAYEPSLDSGVWTDAWSEIGNCPAIDESTLPTRANRAGSSEVVTPAGPAPAQPANPKEEQPVPTPPAPGPADGCWTLDISVTLDQFPADTRWEVVSTGGGGDVLAAGGPYPEDRAYAAVGGSVCLESGTYEFRIFDDYGNGMAALGLEETTAFSTPGPDTQKQPPAVDGNGSDPTPKPTLKPTEEPTFSPTMGSTPSVS</sequence>
<accession>K0SXY2</accession>
<comment type="caution">
    <text evidence="2">The sequence shown here is derived from an EMBL/GenBank/DDBJ whole genome shotgun (WGS) entry which is preliminary data.</text>
</comment>
<proteinExistence type="predicted"/>
<dbReference type="AlphaFoldDB" id="K0SXY2"/>
<feature type="compositionally biased region" description="Low complexity" evidence="1">
    <location>
        <begin position="957"/>
        <end position="966"/>
    </location>
</feature>
<feature type="compositionally biased region" description="Polar residues" evidence="1">
    <location>
        <begin position="930"/>
        <end position="942"/>
    </location>
</feature>
<evidence type="ECO:0000256" key="1">
    <source>
        <dbReference type="SAM" id="MobiDB-lite"/>
    </source>
</evidence>
<dbReference type="EMBL" id="AGNL01007436">
    <property type="protein sequence ID" value="EJK71283.1"/>
    <property type="molecule type" value="Genomic_DNA"/>
</dbReference>
<organism evidence="2 3">
    <name type="scientific">Thalassiosira oceanica</name>
    <name type="common">Marine diatom</name>
    <dbReference type="NCBI Taxonomy" id="159749"/>
    <lineage>
        <taxon>Eukaryota</taxon>
        <taxon>Sar</taxon>
        <taxon>Stramenopiles</taxon>
        <taxon>Ochrophyta</taxon>
        <taxon>Bacillariophyta</taxon>
        <taxon>Coscinodiscophyceae</taxon>
        <taxon>Thalassiosirophycidae</taxon>
        <taxon>Thalassiosirales</taxon>
        <taxon>Thalassiosiraceae</taxon>
        <taxon>Thalassiosira</taxon>
    </lineage>
</organism>
<evidence type="ECO:0000313" key="2">
    <source>
        <dbReference type="EMBL" id="EJK71283.1"/>
    </source>
</evidence>
<evidence type="ECO:0000313" key="3">
    <source>
        <dbReference type="Proteomes" id="UP000266841"/>
    </source>
</evidence>
<gene>
    <name evidence="2" type="ORF">THAOC_07297</name>
</gene>
<feature type="compositionally biased region" description="Polar residues" evidence="1">
    <location>
        <begin position="967"/>
        <end position="978"/>
    </location>
</feature>
<keyword evidence="3" id="KW-1185">Reference proteome</keyword>
<name>K0SXY2_THAOC</name>
<feature type="region of interest" description="Disordered" evidence="1">
    <location>
        <begin position="930"/>
        <end position="978"/>
    </location>
</feature>
<protein>
    <submittedName>
        <fullName evidence="2">Uncharacterized protein</fullName>
    </submittedName>
</protein>
<reference evidence="2 3" key="1">
    <citation type="journal article" date="2012" name="Genome Biol.">
        <title>Genome and low-iron response of an oceanic diatom adapted to chronic iron limitation.</title>
        <authorList>
            <person name="Lommer M."/>
            <person name="Specht M."/>
            <person name="Roy A.S."/>
            <person name="Kraemer L."/>
            <person name="Andreson R."/>
            <person name="Gutowska M.A."/>
            <person name="Wolf J."/>
            <person name="Bergner S.V."/>
            <person name="Schilhabel M.B."/>
            <person name="Klostermeier U.C."/>
            <person name="Beiko R.G."/>
            <person name="Rosenstiel P."/>
            <person name="Hippler M."/>
            <person name="Laroche J."/>
        </authorList>
    </citation>
    <scope>NUCLEOTIDE SEQUENCE [LARGE SCALE GENOMIC DNA]</scope>
    <source>
        <strain evidence="2 3">CCMP1005</strain>
    </source>
</reference>
<dbReference type="Proteomes" id="UP000266841">
    <property type="component" value="Unassembled WGS sequence"/>
</dbReference>
<feature type="non-terminal residue" evidence="2">
    <location>
        <position position="1"/>
    </location>
</feature>
<feature type="region of interest" description="Disordered" evidence="1">
    <location>
        <begin position="1"/>
        <end position="43"/>
    </location>
</feature>